<evidence type="ECO:0000313" key="2">
    <source>
        <dbReference type="EMBL" id="EAR28220.1"/>
    </source>
</evidence>
<protein>
    <submittedName>
        <fullName evidence="2">Putative potassium uptake protein</fullName>
    </submittedName>
</protein>
<name>A4CA12_9GAMM</name>
<evidence type="ECO:0000313" key="3">
    <source>
        <dbReference type="Proteomes" id="UP000006201"/>
    </source>
</evidence>
<dbReference type="OrthoDB" id="9776294at2"/>
<keyword evidence="3" id="KW-1185">Reference proteome</keyword>
<dbReference type="PANTHER" id="PTHR43833">
    <property type="entry name" value="POTASSIUM CHANNEL PROTEIN 2-RELATED-RELATED"/>
    <property type="match status" value="1"/>
</dbReference>
<dbReference type="PANTHER" id="PTHR43833:SF7">
    <property type="entry name" value="KTR SYSTEM POTASSIUM UPTAKE PROTEIN C"/>
    <property type="match status" value="1"/>
</dbReference>
<dbReference type="RefSeq" id="WP_009840052.1">
    <property type="nucleotide sequence ID" value="NZ_CH959301.1"/>
</dbReference>
<dbReference type="Pfam" id="PF02254">
    <property type="entry name" value="TrkA_N"/>
    <property type="match status" value="1"/>
</dbReference>
<dbReference type="InterPro" id="IPR050721">
    <property type="entry name" value="Trk_Ktr_HKT_K-transport"/>
</dbReference>
<dbReference type="Gene3D" id="3.40.50.720">
    <property type="entry name" value="NAD(P)-binding Rossmann-like Domain"/>
    <property type="match status" value="1"/>
</dbReference>
<dbReference type="eggNOG" id="COG0569">
    <property type="taxonomic scope" value="Bacteria"/>
</dbReference>
<dbReference type="SUPFAM" id="SSF51735">
    <property type="entry name" value="NAD(P)-binding Rossmann-fold domains"/>
    <property type="match status" value="1"/>
</dbReference>
<dbReference type="PROSITE" id="PS51201">
    <property type="entry name" value="RCK_N"/>
    <property type="match status" value="1"/>
</dbReference>
<dbReference type="Gene3D" id="3.30.70.1450">
    <property type="entry name" value="Regulator of K+ conductance, C-terminal domain"/>
    <property type="match status" value="1"/>
</dbReference>
<dbReference type="AlphaFoldDB" id="A4CA12"/>
<evidence type="ECO:0000259" key="1">
    <source>
        <dbReference type="PROSITE" id="PS51201"/>
    </source>
</evidence>
<dbReference type="Proteomes" id="UP000006201">
    <property type="component" value="Unassembled WGS sequence"/>
</dbReference>
<organism evidence="2 3">
    <name type="scientific">Pseudoalteromonas tunicata D2</name>
    <dbReference type="NCBI Taxonomy" id="87626"/>
    <lineage>
        <taxon>Bacteria</taxon>
        <taxon>Pseudomonadati</taxon>
        <taxon>Pseudomonadota</taxon>
        <taxon>Gammaproteobacteria</taxon>
        <taxon>Alteromonadales</taxon>
        <taxon>Pseudoalteromonadaceae</taxon>
        <taxon>Pseudoalteromonas</taxon>
    </lineage>
</organism>
<dbReference type="STRING" id="87626.PTD2_20432"/>
<dbReference type="GO" id="GO:0006813">
    <property type="term" value="P:potassium ion transport"/>
    <property type="evidence" value="ECO:0007669"/>
    <property type="project" value="InterPro"/>
</dbReference>
<gene>
    <name evidence="2" type="ORF">PTD2_20432</name>
</gene>
<sequence>MKQYTIIGLGRFGFAAGQELIRLGHYVIGIDHREKLVAKAADIFTLAAVSDATSEEALRELDVQNSDTVLVAIGENLEASILCVLTLKQLGVENIWVKASSKAHHIILSKLGVSRVIHPEEEIGVRVAQALNYPMVNQYMFLGHNLYVVEIEIKKCCEGLSILEMLGKAQQYVSVLLLKRQTKTFNHVDLQFTLNYHDSLVLCGPIETLRTLAPRLA</sequence>
<proteinExistence type="predicted"/>
<dbReference type="EMBL" id="AAOH01000004">
    <property type="protein sequence ID" value="EAR28220.1"/>
    <property type="molecule type" value="Genomic_DNA"/>
</dbReference>
<dbReference type="InterPro" id="IPR036721">
    <property type="entry name" value="RCK_C_sf"/>
</dbReference>
<accession>A4CA12</accession>
<dbReference type="SUPFAM" id="SSF116726">
    <property type="entry name" value="TrkA C-terminal domain-like"/>
    <property type="match status" value="1"/>
</dbReference>
<dbReference type="InterPro" id="IPR003148">
    <property type="entry name" value="RCK_N"/>
</dbReference>
<dbReference type="HOGENOM" id="CLU_046525_3_1_6"/>
<dbReference type="InterPro" id="IPR036291">
    <property type="entry name" value="NAD(P)-bd_dom_sf"/>
</dbReference>
<comment type="caution">
    <text evidence="2">The sequence shown here is derived from an EMBL/GenBank/DDBJ whole genome shotgun (WGS) entry which is preliminary data.</text>
</comment>
<reference evidence="2 3" key="1">
    <citation type="submission" date="2006-02" db="EMBL/GenBank/DDBJ databases">
        <authorList>
            <person name="Moran M.A."/>
            <person name="Kjelleberg S."/>
            <person name="Egan S."/>
            <person name="Saunders N."/>
            <person name="Thomas T."/>
            <person name="Ferriera S."/>
            <person name="Johnson J."/>
            <person name="Kravitz S."/>
            <person name="Halpern A."/>
            <person name="Remington K."/>
            <person name="Beeson K."/>
            <person name="Tran B."/>
            <person name="Rogers Y.-H."/>
            <person name="Friedman R."/>
            <person name="Venter J.C."/>
        </authorList>
    </citation>
    <scope>NUCLEOTIDE SEQUENCE [LARGE SCALE GENOMIC DNA]</scope>
    <source>
        <strain evidence="2 3">D2</strain>
    </source>
</reference>
<feature type="domain" description="RCK N-terminal" evidence="1">
    <location>
        <begin position="1"/>
        <end position="117"/>
    </location>
</feature>